<dbReference type="Proteomes" id="UP001175271">
    <property type="component" value="Unassembled WGS sequence"/>
</dbReference>
<dbReference type="InterPro" id="IPR019422">
    <property type="entry name" value="7TM_GPCR_serpentine_rcpt_Srh"/>
</dbReference>
<feature type="transmembrane region" description="Helical" evidence="1">
    <location>
        <begin position="133"/>
        <end position="157"/>
    </location>
</feature>
<keyword evidence="1" id="KW-0472">Membrane</keyword>
<keyword evidence="1" id="KW-0812">Transmembrane</keyword>
<gene>
    <name evidence="2" type="ORF">QR680_007501</name>
</gene>
<evidence type="ECO:0000313" key="3">
    <source>
        <dbReference type="Proteomes" id="UP001175271"/>
    </source>
</evidence>
<accession>A0AA39IDC4</accession>
<dbReference type="PANTHER" id="PTHR22941">
    <property type="entry name" value="SERPENTINE RECEPTOR"/>
    <property type="match status" value="1"/>
</dbReference>
<organism evidence="2 3">
    <name type="scientific">Steinernema hermaphroditum</name>
    <dbReference type="NCBI Taxonomy" id="289476"/>
    <lineage>
        <taxon>Eukaryota</taxon>
        <taxon>Metazoa</taxon>
        <taxon>Ecdysozoa</taxon>
        <taxon>Nematoda</taxon>
        <taxon>Chromadorea</taxon>
        <taxon>Rhabditida</taxon>
        <taxon>Tylenchina</taxon>
        <taxon>Panagrolaimomorpha</taxon>
        <taxon>Strongyloidoidea</taxon>
        <taxon>Steinernematidae</taxon>
        <taxon>Steinernema</taxon>
    </lineage>
</organism>
<feature type="transmembrane region" description="Helical" evidence="1">
    <location>
        <begin position="12"/>
        <end position="31"/>
    </location>
</feature>
<proteinExistence type="predicted"/>
<evidence type="ECO:0000313" key="2">
    <source>
        <dbReference type="EMBL" id="KAK0422317.1"/>
    </source>
</evidence>
<dbReference type="EMBL" id="JAUCMV010000001">
    <property type="protein sequence ID" value="KAK0422317.1"/>
    <property type="molecule type" value="Genomic_DNA"/>
</dbReference>
<protein>
    <submittedName>
        <fullName evidence="2">Uncharacterized protein</fullName>
    </submittedName>
</protein>
<sequence>MSPDDIQKVMSYSLTGLTYSFSLPFLYIVAFKSPPSMSVYRNTILNLAIWYCITMASYAVLFQPIYAVHMGKSCARFVGLASYFGAEVNVGVMFLSAISLENTAISILICFLCRLEQVRSTNKLSLMESYKGVFVCIALHIAVSIFAGCICYAILVFSELIEDTGTYLLCFDDRSYYMVKALVLLVAIAFIVGTVVFSGFAFITIKVLASHKALMTKSTYRLQRLLTINLIIILILPIVFDIIPICTLCYMIYVKSNSLYFWVLFADHAPFGDVIFTFLATLLFVTPYREAVKALLRITSAAKVTDIIVAPANRKISTKAISFVISEA</sequence>
<dbReference type="AlphaFoldDB" id="A0AA39IDC4"/>
<dbReference type="Pfam" id="PF10318">
    <property type="entry name" value="7TM_GPCR_Srh"/>
    <property type="match status" value="1"/>
</dbReference>
<feature type="transmembrane region" description="Helical" evidence="1">
    <location>
        <begin position="177"/>
        <end position="205"/>
    </location>
</feature>
<dbReference type="InterPro" id="IPR053220">
    <property type="entry name" value="Nematode_rcpt-like_serp_H"/>
</dbReference>
<evidence type="ECO:0000256" key="1">
    <source>
        <dbReference type="SAM" id="Phobius"/>
    </source>
</evidence>
<keyword evidence="1" id="KW-1133">Transmembrane helix</keyword>
<comment type="caution">
    <text evidence="2">The sequence shown here is derived from an EMBL/GenBank/DDBJ whole genome shotgun (WGS) entry which is preliminary data.</text>
</comment>
<feature type="transmembrane region" description="Helical" evidence="1">
    <location>
        <begin position="226"/>
        <end position="253"/>
    </location>
</feature>
<name>A0AA39IDC4_9BILA</name>
<feature type="transmembrane region" description="Helical" evidence="1">
    <location>
        <begin position="88"/>
        <end position="112"/>
    </location>
</feature>
<reference evidence="2" key="1">
    <citation type="submission" date="2023-06" db="EMBL/GenBank/DDBJ databases">
        <title>Genomic analysis of the entomopathogenic nematode Steinernema hermaphroditum.</title>
        <authorList>
            <person name="Schwarz E.M."/>
            <person name="Heppert J.K."/>
            <person name="Baniya A."/>
            <person name="Schwartz H.T."/>
            <person name="Tan C.-H."/>
            <person name="Antoshechkin I."/>
            <person name="Sternberg P.W."/>
            <person name="Goodrich-Blair H."/>
            <person name="Dillman A.R."/>
        </authorList>
    </citation>
    <scope>NUCLEOTIDE SEQUENCE</scope>
    <source>
        <strain evidence="2">PS9179</strain>
        <tissue evidence="2">Whole animal</tissue>
    </source>
</reference>
<feature type="transmembrane region" description="Helical" evidence="1">
    <location>
        <begin position="43"/>
        <end position="68"/>
    </location>
</feature>
<dbReference type="PANTHER" id="PTHR22941:SF26">
    <property type="entry name" value="SERPENTINE RECEPTOR, CLASS H"/>
    <property type="match status" value="1"/>
</dbReference>
<keyword evidence="3" id="KW-1185">Reference proteome</keyword>
<feature type="transmembrane region" description="Helical" evidence="1">
    <location>
        <begin position="259"/>
        <end position="285"/>
    </location>
</feature>